<evidence type="ECO:0000313" key="3">
    <source>
        <dbReference type="Proteomes" id="UP001478862"/>
    </source>
</evidence>
<comment type="caution">
    <text evidence="2">The sequence shown here is derived from an EMBL/GenBank/DDBJ whole genome shotgun (WGS) entry which is preliminary data.</text>
</comment>
<proteinExistence type="predicted"/>
<protein>
    <submittedName>
        <fullName evidence="2">Uncharacterized protein</fullName>
    </submittedName>
</protein>
<evidence type="ECO:0000256" key="1">
    <source>
        <dbReference type="SAM" id="Coils"/>
    </source>
</evidence>
<reference evidence="2 3" key="1">
    <citation type="submission" date="2024-06" db="EMBL/GenBank/DDBJ databases">
        <title>Lysinibacillus zambalefons sp. nov., a Novel Firmicute Isolated from the Poon Bato Zambales Hyperalkaline Spring.</title>
        <authorList>
            <person name="Aja J.A."/>
            <person name="Lazaro J.E.H."/>
            <person name="Llorin L.D."/>
            <person name="Lim K.R."/>
            <person name="Teodosio J."/>
            <person name="Dalisay D.S."/>
        </authorList>
    </citation>
    <scope>NUCLEOTIDE SEQUENCE [LARGE SCALE GENOMIC DNA]</scope>
    <source>
        <strain evidence="2 3">M3</strain>
    </source>
</reference>
<gene>
    <name evidence="2" type="ORF">ABNX05_11510</name>
</gene>
<name>A0ABV1MRX3_9BACI</name>
<evidence type="ECO:0000313" key="2">
    <source>
        <dbReference type="EMBL" id="MEQ6355246.1"/>
    </source>
</evidence>
<accession>A0ABV1MRX3</accession>
<sequence>MKEILSIKPISLELNESNDIYMLLNIGILSNVANYNDAQFTDEFIEYIVSNKVTYIGLPLQVNKEKLENAEYDNLTHELVNGKLMTDSIGSFVDFWTETIDDATVLMGSVKIWKRYPNTCSAILELYENGDLESSCEVMIKEYKEITEDGIRIIDHADGSNAFIGSAIVSNPAESRAKATLLVAEAYEKDLSIENEEKGDVTVAEKEVFNKGHKIQYKGKFETASLKYSEISNQIYNKLNPINAKTNGRQYNYYIHTIFNDHVIVEDWDDYEVLFKIPYSIENDEVIISPSDQWEQGKLGFIPDNTVELTNLLSEKEKELSDVQDELTQVKEELASLQNDETKEASDFKDKIKELNDTIVTQAGTESELRNEIAELKSTVEELVQYKEKVEIAEKETEITELSNKYSKLLSEETFKSDDVQNAIQELNSEKLNEIVVNEVTKQKNEVEVASKQNDDVIVVASKQDDLIVKDKREFWASPRS</sequence>
<organism evidence="2 3">
    <name type="scientific">Lysinibacillus zambalensis</name>
    <dbReference type="NCBI Taxonomy" id="3160866"/>
    <lineage>
        <taxon>Bacteria</taxon>
        <taxon>Bacillati</taxon>
        <taxon>Bacillota</taxon>
        <taxon>Bacilli</taxon>
        <taxon>Bacillales</taxon>
        <taxon>Bacillaceae</taxon>
        <taxon>Lysinibacillus</taxon>
    </lineage>
</organism>
<dbReference type="Gene3D" id="1.20.5.1700">
    <property type="match status" value="1"/>
</dbReference>
<dbReference type="EMBL" id="JBEGDG010000007">
    <property type="protein sequence ID" value="MEQ6355246.1"/>
    <property type="molecule type" value="Genomic_DNA"/>
</dbReference>
<keyword evidence="3" id="KW-1185">Reference proteome</keyword>
<keyword evidence="1" id="KW-0175">Coiled coil</keyword>
<feature type="coiled-coil region" evidence="1">
    <location>
        <begin position="306"/>
        <end position="412"/>
    </location>
</feature>
<dbReference type="Proteomes" id="UP001478862">
    <property type="component" value="Unassembled WGS sequence"/>
</dbReference>